<dbReference type="Proteomes" id="UP000593560">
    <property type="component" value="Unassembled WGS sequence"/>
</dbReference>
<evidence type="ECO:0000313" key="2">
    <source>
        <dbReference type="Proteomes" id="UP000593560"/>
    </source>
</evidence>
<protein>
    <recommendedName>
        <fullName evidence="3">RNase H type-1 domain-containing protein</fullName>
    </recommendedName>
</protein>
<dbReference type="AlphaFoldDB" id="A0A7J9I9M6"/>
<dbReference type="OrthoDB" id="1741277at2759"/>
<organism evidence="1 2">
    <name type="scientific">Gossypium harknessii</name>
    <dbReference type="NCBI Taxonomy" id="34285"/>
    <lineage>
        <taxon>Eukaryota</taxon>
        <taxon>Viridiplantae</taxon>
        <taxon>Streptophyta</taxon>
        <taxon>Embryophyta</taxon>
        <taxon>Tracheophyta</taxon>
        <taxon>Spermatophyta</taxon>
        <taxon>Magnoliopsida</taxon>
        <taxon>eudicotyledons</taxon>
        <taxon>Gunneridae</taxon>
        <taxon>Pentapetalae</taxon>
        <taxon>rosids</taxon>
        <taxon>malvids</taxon>
        <taxon>Malvales</taxon>
        <taxon>Malvaceae</taxon>
        <taxon>Malvoideae</taxon>
        <taxon>Gossypium</taxon>
    </lineage>
</organism>
<feature type="non-terminal residue" evidence="1">
    <location>
        <position position="128"/>
    </location>
</feature>
<proteinExistence type="predicted"/>
<name>A0A7J9I9M6_9ROSI</name>
<evidence type="ECO:0000313" key="1">
    <source>
        <dbReference type="EMBL" id="MBA0818831.1"/>
    </source>
</evidence>
<reference evidence="1 2" key="1">
    <citation type="journal article" date="2019" name="Genome Biol. Evol.">
        <title>Insights into the evolution of the New World diploid cottons (Gossypium, subgenus Houzingenia) based on genome sequencing.</title>
        <authorList>
            <person name="Grover C.E."/>
            <person name="Arick M.A. 2nd"/>
            <person name="Thrash A."/>
            <person name="Conover J.L."/>
            <person name="Sanders W.S."/>
            <person name="Peterson D.G."/>
            <person name="Frelichowski J.E."/>
            <person name="Scheffler J.A."/>
            <person name="Scheffler B.E."/>
            <person name="Wendel J.F."/>
        </authorList>
    </citation>
    <scope>NUCLEOTIDE SEQUENCE [LARGE SCALE GENOMIC DNA]</scope>
    <source>
        <strain evidence="1">0</strain>
        <tissue evidence="1">Leaf</tissue>
    </source>
</reference>
<comment type="caution">
    <text evidence="1">The sequence shown here is derived from an EMBL/GenBank/DDBJ whole genome shotgun (WGS) entry which is preliminary data.</text>
</comment>
<gene>
    <name evidence="1" type="ORF">Gohar_000121</name>
</gene>
<feature type="non-terminal residue" evidence="1">
    <location>
        <position position="1"/>
    </location>
</feature>
<accession>A0A7J9I9M6</accession>
<evidence type="ECO:0008006" key="3">
    <source>
        <dbReference type="Google" id="ProtNLM"/>
    </source>
</evidence>
<dbReference type="EMBL" id="JABFAD010324869">
    <property type="protein sequence ID" value="MBA0818831.1"/>
    <property type="molecule type" value="Genomic_DNA"/>
</dbReference>
<keyword evidence="2" id="KW-1185">Reference proteome</keyword>
<sequence>SLGHYSVFNAGLLGVLDGLTILQSQKYDGVVIKIDSQEVLQVMEESFSKDFSSAFIGRIHFLKTDLATPTVLREMLVECLLRDNNTKIKAVAPLQRSMNKHYLFLSPERLKNLEKKRRVLRATENQCE</sequence>